<keyword evidence="9" id="KW-0206">Cytoskeleton</keyword>
<feature type="coiled-coil region" evidence="11">
    <location>
        <begin position="400"/>
        <end position="427"/>
    </location>
</feature>
<comment type="caution">
    <text evidence="14">The sequence shown here is derived from an EMBL/GenBank/DDBJ whole genome shotgun (WGS) entry which is preliminary data.</text>
</comment>
<feature type="region of interest" description="Disordered" evidence="12">
    <location>
        <begin position="595"/>
        <end position="635"/>
    </location>
</feature>
<feature type="coiled-coil region" evidence="11">
    <location>
        <begin position="672"/>
        <end position="746"/>
    </location>
</feature>
<feature type="coiled-coil region" evidence="11">
    <location>
        <begin position="1449"/>
        <end position="1630"/>
    </location>
</feature>
<comment type="subcellular location">
    <subcellularLocation>
        <location evidence="1">Cytoplasm</location>
        <location evidence="1">Cytoskeleton</location>
        <location evidence="1">Microtubule organizing center</location>
        <location evidence="1">Centrosome</location>
    </subcellularLocation>
</comment>
<gene>
    <name evidence="14" type="ORF">E1301_Tti014517</name>
</gene>
<sequence length="1815" mass="210428">MDEEEQNRYVAQLKAEFDSCDTTGTGYLDKEELTALCHKLSLDAHLPLLLDTLLGPQHYARVNFEEFKEGFVAVLSRSLDFSTSEEESSYLEPAVPEEVKPKYVNGTKRYGRRSRPDKNDLELTADLEDSPAFDKLETNGVRRAKLRRSTSLESVESLKSDEDTGSNKDSTHPYFVAQGQLKIWSPDGTGSPQHSLELPKQEVTDGQVRAVWAELGVGGGGTLNREEVALVCEHIGLKNLQSEDLDALFRKLDRDQDGRVSLSEFQSGLFRQQNHGAPISTSTPARPKPQLSISKALEERVVRSTSPSILSATVGQRLLSRLDDGSGSTSPEKVIALWTEDGIHNSRDVLQILDFSLEERLCLAELTLALDNELLVSGNGIHQAALVSYKNEINYLQVLADQACQERDKAKADLELADRRNLQLVREVDDRHSTMESLNESKIKGLELEFRDKLMALRSESEYESELFLEEMDQERVRLREELELLRSQDASLHEEVCTAAKTGYRSGLDKEEENSRLEKEVSVLKEKLSETEITISKLQRDLGHLLQDKYGDLDPNGTGLNQEEHFSEIIKEYEKQCRELQDRNDELHSELELVKSQGSGRRSRRCRESLSTHDWSGRRAITTESDSDDPEMKKSPLRKKILVSDKNALGSLESLAPTLSIETELAMGQMKEKYEQEIQDLKIQLETKVNFYERSMELMRQNMEVERKDISQCFKMEISELEEQKAQAEQRAARMHQAVERLEAEMMGGAWSPEQERRIQREQAELEQNYAREISNIVLSLTSEKAQLEAELKLKMDQEVLLVREKAEQQILLMKAQHSKSRAQEARRERLLSAECWGEEQAQICSRVAQEKKQLDEDHQEEIRKLREHIQVLEDQTELASRAEEELIILQRKLEYKLEEMCVQLEDNTVSMKAQDALILHLTSEMHAKEKEMEIRNEREQKLCDKVSFVERKLKEEREKRQELAKQKEKTLKESERCFKDKLRQLEQEKLKEKEKERELLVTVSRLTTELEKLRTETATLQEEIEKIHSDRSHLYAERQLREVEELQENLAKTHEALKDRDDDLSRQASALNALEIDRDRLLVDLKQLQTQVNRLSEDWDQIHTSEQNLHSSLRVEQRKVERNQALLNSQQEDFRRFEQENSGYKRLADQLSSQIVEMEDEANKLKCDFDKLTLELQSKDNQMRELHHQLEAKVEEMDLLWNEVQLKLNLFKNVSHLSGQVQILTEQLESQERELCSVREEADDTTNQLQQSLIDSQMKLHQMEEAFEYEKMQMKERLLEMEELVMALELEVDPDCHGRGQLDEVSSENAALKDRLAVLHQDVKLLEEEVNKKTRKLEELERNYSKNHEEEEKLREEARMKALDGHFVNGGTNSRCREEVLELSARNLQLSSDNAELSSRLCSDQRAVQMLTDRLAGVCQEKDEADASHRQLQDTCRMKDNDILKLQEQWKKEKNFLESELKSAEEKLLQLTVVESGLTSQTLKNQELERDKDSLLKEMAEEKQELEKLQESLHSAEKQIEQLNSQMLIVWQEKDIHIQEISTHQKMLQQCQDKVQELEESLSQLRKEKEQLHQTQRMEEEMTLCVLQKECKSLVVQNEELFNRVAQLQTQELELQKLTHEHLTLRNKQTELDAARQEAIQQALRADSALSLVQAQHTREVQELREQVGSGTREHLSHLQTQLVEQQRRTQDLEDLLRSKAKQANVQMGLQQEQYEKLMGSMQERMDEVEAKLKNTRVLLQEKVNHLKEQLAKNAKSDLLLKDLYVENSQLMKALQVTEQRQKSAEKKSFVLEEKVVALNKLLRKIAPASLTA</sequence>
<feature type="domain" description="EF-hand" evidence="13">
    <location>
        <begin position="240"/>
        <end position="275"/>
    </location>
</feature>
<keyword evidence="7" id="KW-0106">Calcium</keyword>
<evidence type="ECO:0000256" key="7">
    <source>
        <dbReference type="ARBA" id="ARBA00022837"/>
    </source>
</evidence>
<evidence type="ECO:0000256" key="3">
    <source>
        <dbReference type="ARBA" id="ARBA00022553"/>
    </source>
</evidence>
<feature type="compositionally biased region" description="Basic and acidic residues" evidence="12">
    <location>
        <begin position="607"/>
        <end position="618"/>
    </location>
</feature>
<evidence type="ECO:0000259" key="13">
    <source>
        <dbReference type="PROSITE" id="PS50222"/>
    </source>
</evidence>
<accession>A0A5A9PA54</accession>
<feature type="coiled-coil region" evidence="11">
    <location>
        <begin position="1678"/>
        <end position="1790"/>
    </location>
</feature>
<dbReference type="GO" id="GO:0005874">
    <property type="term" value="C:microtubule"/>
    <property type="evidence" value="ECO:0007669"/>
    <property type="project" value="UniProtKB-KW"/>
</dbReference>
<dbReference type="InterPro" id="IPR002048">
    <property type="entry name" value="EF_hand_dom"/>
</dbReference>
<evidence type="ECO:0000313" key="15">
    <source>
        <dbReference type="Proteomes" id="UP000324632"/>
    </source>
</evidence>
<feature type="coiled-coil region" evidence="11">
    <location>
        <begin position="948"/>
        <end position="1236"/>
    </location>
</feature>
<feature type="coiled-coil region" evidence="11">
    <location>
        <begin position="772"/>
        <end position="799"/>
    </location>
</feature>
<evidence type="ECO:0000256" key="9">
    <source>
        <dbReference type="ARBA" id="ARBA00023212"/>
    </source>
</evidence>
<dbReference type="SUPFAM" id="SSF47473">
    <property type="entry name" value="EF-hand"/>
    <property type="match status" value="1"/>
</dbReference>
<dbReference type="GO" id="GO:0005509">
    <property type="term" value="F:calcium ion binding"/>
    <property type="evidence" value="ECO:0007669"/>
    <property type="project" value="InterPro"/>
</dbReference>
<evidence type="ECO:0000256" key="2">
    <source>
        <dbReference type="ARBA" id="ARBA00022490"/>
    </source>
</evidence>
<dbReference type="CDD" id="cd00051">
    <property type="entry name" value="EFh"/>
    <property type="match status" value="1"/>
</dbReference>
<dbReference type="Proteomes" id="UP000324632">
    <property type="component" value="Chromosome 8"/>
</dbReference>
<evidence type="ECO:0000256" key="12">
    <source>
        <dbReference type="SAM" id="MobiDB-lite"/>
    </source>
</evidence>
<evidence type="ECO:0000256" key="10">
    <source>
        <dbReference type="ARBA" id="ARBA00071185"/>
    </source>
</evidence>
<dbReference type="GO" id="GO:0005813">
    <property type="term" value="C:centrosome"/>
    <property type="evidence" value="ECO:0007669"/>
    <property type="project" value="UniProtKB-SubCell"/>
</dbReference>
<evidence type="ECO:0000313" key="14">
    <source>
        <dbReference type="EMBL" id="KAA0717706.1"/>
    </source>
</evidence>
<keyword evidence="8 11" id="KW-0175">Coiled coil</keyword>
<dbReference type="PROSITE" id="PS50222">
    <property type="entry name" value="EF_HAND_2"/>
    <property type="match status" value="2"/>
</dbReference>
<feature type="compositionally biased region" description="Basic and acidic residues" evidence="12">
    <location>
        <begin position="156"/>
        <end position="171"/>
    </location>
</feature>
<feature type="region of interest" description="Disordered" evidence="12">
    <location>
        <begin position="152"/>
        <end position="172"/>
    </location>
</feature>
<feature type="coiled-coil region" evidence="11">
    <location>
        <begin position="850"/>
        <end position="901"/>
    </location>
</feature>
<dbReference type="Pfam" id="PF13499">
    <property type="entry name" value="EF-hand_7"/>
    <property type="match status" value="1"/>
</dbReference>
<evidence type="ECO:0000256" key="6">
    <source>
        <dbReference type="ARBA" id="ARBA00022737"/>
    </source>
</evidence>
<evidence type="ECO:0000256" key="8">
    <source>
        <dbReference type="ARBA" id="ARBA00023054"/>
    </source>
</evidence>
<feature type="region of interest" description="Disordered" evidence="12">
    <location>
        <begin position="106"/>
        <end position="126"/>
    </location>
</feature>
<keyword evidence="4" id="KW-0493">Microtubule</keyword>
<evidence type="ECO:0000256" key="4">
    <source>
        <dbReference type="ARBA" id="ARBA00022701"/>
    </source>
</evidence>
<dbReference type="InterPro" id="IPR011992">
    <property type="entry name" value="EF-hand-dom_pair"/>
</dbReference>
<organism evidence="14 15">
    <name type="scientific">Triplophysa tibetana</name>
    <dbReference type="NCBI Taxonomy" id="1572043"/>
    <lineage>
        <taxon>Eukaryota</taxon>
        <taxon>Metazoa</taxon>
        <taxon>Chordata</taxon>
        <taxon>Craniata</taxon>
        <taxon>Vertebrata</taxon>
        <taxon>Euteleostomi</taxon>
        <taxon>Actinopterygii</taxon>
        <taxon>Neopterygii</taxon>
        <taxon>Teleostei</taxon>
        <taxon>Ostariophysi</taxon>
        <taxon>Cypriniformes</taxon>
        <taxon>Nemacheilidae</taxon>
        <taxon>Triplophysa</taxon>
    </lineage>
</organism>
<keyword evidence="3" id="KW-0597">Phosphoprotein</keyword>
<feature type="domain" description="EF-hand" evidence="13">
    <location>
        <begin position="8"/>
        <end position="43"/>
    </location>
</feature>
<evidence type="ECO:0000256" key="5">
    <source>
        <dbReference type="ARBA" id="ARBA00022723"/>
    </source>
</evidence>
<name>A0A5A9PA54_9TELE</name>
<dbReference type="PANTHER" id="PTHR18905">
    <property type="entry name" value="NINEIN"/>
    <property type="match status" value="1"/>
</dbReference>
<dbReference type="EMBL" id="SOYY01000008">
    <property type="protein sequence ID" value="KAA0717706.1"/>
    <property type="molecule type" value="Genomic_DNA"/>
</dbReference>
<dbReference type="FunFam" id="1.10.238.10:FF:000209">
    <property type="entry name" value="Ninein like"/>
    <property type="match status" value="1"/>
</dbReference>
<keyword evidence="5" id="KW-0479">Metal-binding</keyword>
<evidence type="ECO:0000256" key="1">
    <source>
        <dbReference type="ARBA" id="ARBA00004300"/>
    </source>
</evidence>
<dbReference type="InterPro" id="IPR018247">
    <property type="entry name" value="EF_Hand_1_Ca_BS"/>
</dbReference>
<dbReference type="SMART" id="SM00054">
    <property type="entry name" value="EFh"/>
    <property type="match status" value="3"/>
</dbReference>
<dbReference type="PROSITE" id="PS00018">
    <property type="entry name" value="EF_HAND_1"/>
    <property type="match status" value="1"/>
</dbReference>
<keyword evidence="2" id="KW-0963">Cytoplasm</keyword>
<protein>
    <recommendedName>
        <fullName evidence="10">Ninein-like protein</fullName>
    </recommendedName>
</protein>
<keyword evidence="6" id="KW-0677">Repeat</keyword>
<dbReference type="GO" id="GO:0034454">
    <property type="term" value="P:microtubule anchoring at centrosome"/>
    <property type="evidence" value="ECO:0007669"/>
    <property type="project" value="TreeGrafter"/>
</dbReference>
<dbReference type="PANTHER" id="PTHR18905:SF12">
    <property type="entry name" value="NINEIN-LIKE PROTEIN"/>
    <property type="match status" value="1"/>
</dbReference>
<dbReference type="Gene3D" id="1.10.238.10">
    <property type="entry name" value="EF-hand"/>
    <property type="match status" value="2"/>
</dbReference>
<reference evidence="14 15" key="1">
    <citation type="journal article" date="2019" name="Mol. Ecol. Resour.">
        <title>Chromosome-level genome assembly of Triplophysa tibetana, a fish adapted to the harsh high-altitude environment of the Tibetan Plateau.</title>
        <authorList>
            <person name="Yang X."/>
            <person name="Liu H."/>
            <person name="Ma Z."/>
            <person name="Zou Y."/>
            <person name="Zou M."/>
            <person name="Mao Y."/>
            <person name="Li X."/>
            <person name="Wang H."/>
            <person name="Chen T."/>
            <person name="Wang W."/>
            <person name="Yang R."/>
        </authorList>
    </citation>
    <scope>NUCLEOTIDE SEQUENCE [LARGE SCALE GENOMIC DNA]</scope>
    <source>
        <strain evidence="14">TTIB1903HZAU</strain>
        <tissue evidence="14">Muscle</tissue>
    </source>
</reference>
<keyword evidence="15" id="KW-1185">Reference proteome</keyword>
<feature type="coiled-coil region" evidence="11">
    <location>
        <begin position="1273"/>
        <end position="1359"/>
    </location>
</feature>
<evidence type="ECO:0000256" key="11">
    <source>
        <dbReference type="SAM" id="Coils"/>
    </source>
</evidence>
<proteinExistence type="predicted"/>